<reference evidence="3" key="2">
    <citation type="submission" date="2025-08" db="UniProtKB">
        <authorList>
            <consortium name="Ensembl"/>
        </authorList>
    </citation>
    <scope>IDENTIFICATION</scope>
    <source>
        <strain evidence="3">Hd-rR</strain>
    </source>
</reference>
<dbReference type="Bgee" id="ENSORLG00000022313">
    <property type="expression patterns" value="Expressed in testis and 15 other cell types or tissues"/>
</dbReference>
<dbReference type="Proteomes" id="UP000001038">
    <property type="component" value="Chromosome 18"/>
</dbReference>
<dbReference type="PANTHER" id="PTHR10730">
    <property type="entry name" value="PROCOLLAGEN-LYSINE,2-OXOGLUTARATE 5-DIOXYGENASE/GLYCOSYLTRANSFERASE 25 FAMILY MEMBER"/>
    <property type="match status" value="1"/>
</dbReference>
<dbReference type="InterPro" id="IPR050757">
    <property type="entry name" value="Collagen_mod_GT25"/>
</dbReference>
<feature type="region of interest" description="Disordered" evidence="1">
    <location>
        <begin position="173"/>
        <end position="205"/>
    </location>
</feature>
<dbReference type="Ensembl" id="ENSORLT00000039030.1">
    <property type="protein sequence ID" value="ENSORLP00000042136.1"/>
    <property type="gene ID" value="ENSORLG00000022313.1"/>
</dbReference>
<dbReference type="InParanoid" id="A0A3B3IDZ5"/>
<evidence type="ECO:0000256" key="1">
    <source>
        <dbReference type="SAM" id="MobiDB-lite"/>
    </source>
</evidence>
<feature type="compositionally biased region" description="Low complexity" evidence="1">
    <location>
        <begin position="173"/>
        <end position="185"/>
    </location>
</feature>
<evidence type="ECO:0000259" key="2">
    <source>
        <dbReference type="Pfam" id="PF25342"/>
    </source>
</evidence>
<reference evidence="3" key="3">
    <citation type="submission" date="2025-09" db="UniProtKB">
        <authorList>
            <consortium name="Ensembl"/>
        </authorList>
    </citation>
    <scope>IDENTIFICATION</scope>
    <source>
        <strain evidence="3">Hd-rR</strain>
    </source>
</reference>
<reference evidence="3 4" key="1">
    <citation type="journal article" date="2007" name="Nature">
        <title>The medaka draft genome and insights into vertebrate genome evolution.</title>
        <authorList>
            <person name="Kasahara M."/>
            <person name="Naruse K."/>
            <person name="Sasaki S."/>
            <person name="Nakatani Y."/>
            <person name="Qu W."/>
            <person name="Ahsan B."/>
            <person name="Yamada T."/>
            <person name="Nagayasu Y."/>
            <person name="Doi K."/>
            <person name="Kasai Y."/>
            <person name="Jindo T."/>
            <person name="Kobayashi D."/>
            <person name="Shimada A."/>
            <person name="Toyoda A."/>
            <person name="Kuroki Y."/>
            <person name="Fujiyama A."/>
            <person name="Sasaki T."/>
            <person name="Shimizu A."/>
            <person name="Asakawa S."/>
            <person name="Shimizu N."/>
            <person name="Hashimoto S."/>
            <person name="Yang J."/>
            <person name="Lee Y."/>
            <person name="Matsushima K."/>
            <person name="Sugano S."/>
            <person name="Sakaizumi M."/>
            <person name="Narita T."/>
            <person name="Ohishi K."/>
            <person name="Haga S."/>
            <person name="Ohta F."/>
            <person name="Nomoto H."/>
            <person name="Nogata K."/>
            <person name="Morishita T."/>
            <person name="Endo T."/>
            <person name="Shin-I T."/>
            <person name="Takeda H."/>
            <person name="Morishita S."/>
            <person name="Kohara Y."/>
        </authorList>
    </citation>
    <scope>NUCLEOTIDE SEQUENCE [LARGE SCALE GENOMIC DNA]</scope>
    <source>
        <strain evidence="3 4">Hd-rR</strain>
    </source>
</reference>
<dbReference type="GeneTree" id="ENSGT01030000234558"/>
<accession>A0A3B3IDZ5</accession>
<feature type="compositionally biased region" description="Polar residues" evidence="1">
    <location>
        <begin position="186"/>
        <end position="205"/>
    </location>
</feature>
<feature type="domain" description="PLOD1-3-like GT" evidence="2">
    <location>
        <begin position="34"/>
        <end position="145"/>
    </location>
</feature>
<sequence length="205" mass="21906">RAGARRRCGRVAMATACGRVTIATESRLTLQTFNLLVITAATEETDGFRLQVLGLGEDWRGGDVARTVGGGQKVRWLKKELSKQEVCLCSYDVVLAAGPGELLAKFSRLGHRVVFSAEGFCWPDQRLASKYPQVHSGKRYLNSGGEGRVCGVGEGWLQGLTAAWCLQGSLASRRTSAPSSSSGRSKTMTTTSCSTPGSTWTGTRG</sequence>
<dbReference type="AlphaFoldDB" id="A0A3B3IDZ5"/>
<name>A0A3B3IDZ5_ORYLA</name>
<dbReference type="InterPro" id="IPR057589">
    <property type="entry name" value="GT_PLOD"/>
</dbReference>
<organism evidence="3 4">
    <name type="scientific">Oryzias latipes</name>
    <name type="common">Japanese rice fish</name>
    <name type="synonym">Japanese killifish</name>
    <dbReference type="NCBI Taxonomy" id="8090"/>
    <lineage>
        <taxon>Eukaryota</taxon>
        <taxon>Metazoa</taxon>
        <taxon>Chordata</taxon>
        <taxon>Craniata</taxon>
        <taxon>Vertebrata</taxon>
        <taxon>Euteleostomi</taxon>
        <taxon>Actinopterygii</taxon>
        <taxon>Neopterygii</taxon>
        <taxon>Teleostei</taxon>
        <taxon>Neoteleostei</taxon>
        <taxon>Acanthomorphata</taxon>
        <taxon>Ovalentaria</taxon>
        <taxon>Atherinomorphae</taxon>
        <taxon>Beloniformes</taxon>
        <taxon>Adrianichthyidae</taxon>
        <taxon>Oryziinae</taxon>
        <taxon>Oryzias</taxon>
    </lineage>
</organism>
<evidence type="ECO:0000313" key="4">
    <source>
        <dbReference type="Proteomes" id="UP000001038"/>
    </source>
</evidence>
<keyword evidence="4" id="KW-1185">Reference proteome</keyword>
<dbReference type="STRING" id="8090.ENSORLP00000042136"/>
<protein>
    <recommendedName>
        <fullName evidence="2">PLOD1-3-like GT domain-containing protein</fullName>
    </recommendedName>
</protein>
<evidence type="ECO:0000313" key="3">
    <source>
        <dbReference type="Ensembl" id="ENSORLP00000042136.1"/>
    </source>
</evidence>
<proteinExistence type="predicted"/>
<dbReference type="PANTHER" id="PTHR10730:SF7">
    <property type="entry name" value="MULTIFUNCTIONAL PROCOLLAGEN LYSINE HYDROXYLASE AND GLYCOSYLTRANSFERASE LH3"/>
    <property type="match status" value="1"/>
</dbReference>
<dbReference type="Pfam" id="PF25342">
    <property type="entry name" value="GT_PLOD"/>
    <property type="match status" value="1"/>
</dbReference>